<name>A0A5B0MAF0_PUCGR</name>
<evidence type="ECO:0000313" key="3">
    <source>
        <dbReference type="EMBL" id="KAA1090631.1"/>
    </source>
</evidence>
<dbReference type="AlphaFoldDB" id="A0A5B0MAF0"/>
<dbReference type="EMBL" id="VDEP01000473">
    <property type="protein sequence ID" value="KAA1074157.1"/>
    <property type="molecule type" value="Genomic_DNA"/>
</dbReference>
<evidence type="ECO:0000313" key="4">
    <source>
        <dbReference type="Proteomes" id="UP000324748"/>
    </source>
</evidence>
<dbReference type="EMBL" id="VSWC01000092">
    <property type="protein sequence ID" value="KAA1090631.1"/>
    <property type="molecule type" value="Genomic_DNA"/>
</dbReference>
<keyword evidence="4" id="KW-1185">Reference proteome</keyword>
<comment type="caution">
    <text evidence="2">The sequence shown here is derived from an EMBL/GenBank/DDBJ whole genome shotgun (WGS) entry which is preliminary data.</text>
</comment>
<dbReference type="Proteomes" id="UP000324748">
    <property type="component" value="Unassembled WGS sequence"/>
</dbReference>
<evidence type="ECO:0000313" key="5">
    <source>
        <dbReference type="Proteomes" id="UP000325313"/>
    </source>
</evidence>
<accession>A0A5B0MAF0</accession>
<sequence length="71" mass="7738">MNTARIEHQRQKKKTIAKVRALGSLDPQRLTLEGLSFKSSSKSPGCAPESEYDQSTPSTAPTIASVLYRSS</sequence>
<evidence type="ECO:0000256" key="1">
    <source>
        <dbReference type="SAM" id="MobiDB-lite"/>
    </source>
</evidence>
<feature type="region of interest" description="Disordered" evidence="1">
    <location>
        <begin position="36"/>
        <end position="71"/>
    </location>
</feature>
<organism evidence="2 5">
    <name type="scientific">Puccinia graminis f. sp. tritici</name>
    <dbReference type="NCBI Taxonomy" id="56615"/>
    <lineage>
        <taxon>Eukaryota</taxon>
        <taxon>Fungi</taxon>
        <taxon>Dikarya</taxon>
        <taxon>Basidiomycota</taxon>
        <taxon>Pucciniomycotina</taxon>
        <taxon>Pucciniomycetes</taxon>
        <taxon>Pucciniales</taxon>
        <taxon>Pucciniaceae</taxon>
        <taxon>Puccinia</taxon>
    </lineage>
</organism>
<evidence type="ECO:0000313" key="2">
    <source>
        <dbReference type="EMBL" id="KAA1074157.1"/>
    </source>
</evidence>
<proteinExistence type="predicted"/>
<reference evidence="4 5" key="1">
    <citation type="submission" date="2019-05" db="EMBL/GenBank/DDBJ databases">
        <title>Emergence of the Ug99 lineage of the wheat stem rust pathogen through somatic hybridization.</title>
        <authorList>
            <person name="Li F."/>
            <person name="Upadhyaya N.M."/>
            <person name="Sperschneider J."/>
            <person name="Matny O."/>
            <person name="Nguyen-Phuc H."/>
            <person name="Mago R."/>
            <person name="Raley C."/>
            <person name="Miller M.E."/>
            <person name="Silverstein K.A.T."/>
            <person name="Henningsen E."/>
            <person name="Hirsch C.D."/>
            <person name="Visser B."/>
            <person name="Pretorius Z.A."/>
            <person name="Steffenson B.J."/>
            <person name="Schwessinger B."/>
            <person name="Dodds P.N."/>
            <person name="Figueroa M."/>
        </authorList>
    </citation>
    <scope>NUCLEOTIDE SEQUENCE [LARGE SCALE GENOMIC DNA]</scope>
    <source>
        <strain evidence="3">21-0</strain>
        <strain evidence="2 5">Ug99</strain>
    </source>
</reference>
<feature type="compositionally biased region" description="Polar residues" evidence="1">
    <location>
        <begin position="53"/>
        <end position="71"/>
    </location>
</feature>
<gene>
    <name evidence="3" type="ORF">PGT21_007824</name>
    <name evidence="2" type="ORF">PGTUg99_026406</name>
</gene>
<dbReference type="Proteomes" id="UP000325313">
    <property type="component" value="Unassembled WGS sequence"/>
</dbReference>
<protein>
    <submittedName>
        <fullName evidence="2">Uncharacterized protein</fullName>
    </submittedName>
</protein>